<dbReference type="GO" id="GO:0031462">
    <property type="term" value="C:Cul2-RING ubiquitin ligase complex"/>
    <property type="evidence" value="ECO:0007669"/>
    <property type="project" value="TreeGrafter"/>
</dbReference>
<accession>A0A914WWL1</accession>
<dbReference type="AlphaFoldDB" id="A0A914WWL1"/>
<name>A0A914WWL1_9BILA</name>
<feature type="compositionally biased region" description="Polar residues" evidence="1">
    <location>
        <begin position="330"/>
        <end position="342"/>
    </location>
</feature>
<protein>
    <submittedName>
        <fullName evidence="3">Uncharacterized protein</fullName>
    </submittedName>
</protein>
<feature type="region of interest" description="Disordered" evidence="1">
    <location>
        <begin position="330"/>
        <end position="356"/>
    </location>
</feature>
<dbReference type="WBParaSite" id="PSAMB.scaffold5515size11521.g26825.t1">
    <property type="protein sequence ID" value="PSAMB.scaffold5515size11521.g26825.t1"/>
    <property type="gene ID" value="PSAMB.scaffold5515size11521.g26825"/>
</dbReference>
<reference evidence="3" key="1">
    <citation type="submission" date="2022-11" db="UniProtKB">
        <authorList>
            <consortium name="WormBaseParasite"/>
        </authorList>
    </citation>
    <scope>IDENTIFICATION</scope>
</reference>
<dbReference type="PANTHER" id="PTHR22619:SF0">
    <property type="entry name" value="ZINC FINGER SWIM DOMAIN-CONTAINING PROTEIN 6-LIKE PROTEIN"/>
    <property type="match status" value="1"/>
</dbReference>
<evidence type="ECO:0000313" key="2">
    <source>
        <dbReference type="Proteomes" id="UP000887566"/>
    </source>
</evidence>
<proteinExistence type="predicted"/>
<dbReference type="PANTHER" id="PTHR22619">
    <property type="entry name" value="ZINC FINGER SWIM DOMAIN CONTAINING PROTEIN 4, 5, 6"/>
    <property type="match status" value="1"/>
</dbReference>
<sequence length="659" mass="73022">MKCSHHPHAPAASRSMPPVFQVFISAASFGLLPSSTVFENRLTSPSASIGAPDPTAYAEGGHSWYLDEGQVCALVRTYLGQNSGCEQIQLLFAKVREMLKRNDENGPRLLQLLSEQFLTYKNPWATTPLRPVPPVLSERMQNMWDQLGALWVCVVLNPYGKTNSKERWIELLKKWISLPTCPPETCASGQLDAVLYGRVDDKPKRTVFTRALEAAQIEWTDDQLKWIANDEQSIPPPVPPTDDQTPTVNDQGQLMWDEHVPMACARVDSLRAHGYKKQALALAVSVSRTIKHAQATATPSDQSSQQDGWICHPLDPINCLFDTLWSAGNKQKKSSSNDGASTSKEKLNHRPGDSVDQTESFSALALEVALIALSQRRKRPNCSYAKQKTVKQEQKLIAKIKALTLDDNLMTVVTRQAHLLLTANWSGLTGLLTQPAPVHTVACHLFESLLEKSAELAYQVGLTAMRAPVVDGQDRDDGAFIISHPIAWNAISFNHCEHQQSELARSMLLASKDDVNRLRQVLETVHGYMRSSLLVYRLAHEIHQAATSHSEASISRRNLINAALELGLQVLRMTVGSPTWWPRREMVRWLVNCASSLNLAALLSVLTNWSQLFTPAEACGTVAQLILADTVTLQLKLDGTEQQQLMRSIHAVAVQCSPP</sequence>
<evidence type="ECO:0000256" key="1">
    <source>
        <dbReference type="SAM" id="MobiDB-lite"/>
    </source>
</evidence>
<evidence type="ECO:0000313" key="3">
    <source>
        <dbReference type="WBParaSite" id="PSAMB.scaffold5515size11521.g26825.t1"/>
    </source>
</evidence>
<feature type="compositionally biased region" description="Basic and acidic residues" evidence="1">
    <location>
        <begin position="343"/>
        <end position="353"/>
    </location>
</feature>
<keyword evidence="2" id="KW-1185">Reference proteome</keyword>
<dbReference type="Proteomes" id="UP000887566">
    <property type="component" value="Unplaced"/>
</dbReference>
<organism evidence="2 3">
    <name type="scientific">Plectus sambesii</name>
    <dbReference type="NCBI Taxonomy" id="2011161"/>
    <lineage>
        <taxon>Eukaryota</taxon>
        <taxon>Metazoa</taxon>
        <taxon>Ecdysozoa</taxon>
        <taxon>Nematoda</taxon>
        <taxon>Chromadorea</taxon>
        <taxon>Plectida</taxon>
        <taxon>Plectina</taxon>
        <taxon>Plectoidea</taxon>
        <taxon>Plectidae</taxon>
        <taxon>Plectus</taxon>
    </lineage>
</organism>